<keyword evidence="3" id="KW-0540">Nuclease</keyword>
<dbReference type="Pfam" id="PF01850">
    <property type="entry name" value="PIN"/>
    <property type="match status" value="1"/>
</dbReference>
<dbReference type="GO" id="GO:0016787">
    <property type="term" value="F:hydrolase activity"/>
    <property type="evidence" value="ECO:0007669"/>
    <property type="project" value="UniProtKB-KW"/>
</dbReference>
<dbReference type="SUPFAM" id="SSF88723">
    <property type="entry name" value="PIN domain-like"/>
    <property type="match status" value="1"/>
</dbReference>
<dbReference type="GO" id="GO:0004518">
    <property type="term" value="F:nuclease activity"/>
    <property type="evidence" value="ECO:0007669"/>
    <property type="project" value="UniProtKB-KW"/>
</dbReference>
<keyword evidence="6" id="KW-0460">Magnesium</keyword>
<evidence type="ECO:0000313" key="10">
    <source>
        <dbReference type="Proteomes" id="UP000280307"/>
    </source>
</evidence>
<keyword evidence="5" id="KW-0378">Hydrolase</keyword>
<dbReference type="InterPro" id="IPR029060">
    <property type="entry name" value="PIN-like_dom_sf"/>
</dbReference>
<sequence length="138" mass="15308">MYLIDTNVISEARKGDRSNAGVRQFFREALESGAPCFVSSITIGEIQRGISLCNHRGDRKQGLMLQAWLDSVLESYASDILPFCTECARLWGHLCSPDTTNIIDKQLAATALCYDLVLVTRNVRHVAGTGVRVFDPFI</sequence>
<evidence type="ECO:0000256" key="1">
    <source>
        <dbReference type="ARBA" id="ARBA00001946"/>
    </source>
</evidence>
<evidence type="ECO:0000256" key="2">
    <source>
        <dbReference type="ARBA" id="ARBA00022649"/>
    </source>
</evidence>
<name>A0A426U8U2_9CHLR</name>
<reference evidence="9 10" key="1">
    <citation type="submission" date="2018-12" db="EMBL/GenBank/DDBJ databases">
        <title>Genome Sequence of Candidatus Viridilinea halotolerans isolated from saline sulfide-rich spring.</title>
        <authorList>
            <person name="Grouzdev D.S."/>
            <person name="Burganskaya E.I."/>
            <person name="Krutkina M.S."/>
            <person name="Sukhacheva M.V."/>
            <person name="Gorlenko V.M."/>
        </authorList>
    </citation>
    <scope>NUCLEOTIDE SEQUENCE [LARGE SCALE GENOMIC DNA]</scope>
    <source>
        <strain evidence="9">Chok-6</strain>
    </source>
</reference>
<dbReference type="PANTHER" id="PTHR33653:SF1">
    <property type="entry name" value="RIBONUCLEASE VAPC2"/>
    <property type="match status" value="1"/>
</dbReference>
<evidence type="ECO:0000313" key="9">
    <source>
        <dbReference type="EMBL" id="RRR76686.1"/>
    </source>
</evidence>
<dbReference type="InterPro" id="IPR002716">
    <property type="entry name" value="PIN_dom"/>
</dbReference>
<protein>
    <submittedName>
        <fullName evidence="9">Type II toxin-antitoxin system VapC family toxin</fullName>
    </submittedName>
</protein>
<keyword evidence="2" id="KW-1277">Toxin-antitoxin system</keyword>
<gene>
    <name evidence="9" type="ORF">EI684_02475</name>
</gene>
<evidence type="ECO:0000259" key="8">
    <source>
        <dbReference type="Pfam" id="PF01850"/>
    </source>
</evidence>
<dbReference type="CDD" id="cd18746">
    <property type="entry name" value="PIN_VapC4-5_FitB-like"/>
    <property type="match status" value="1"/>
</dbReference>
<feature type="domain" description="PIN" evidence="8">
    <location>
        <begin position="2"/>
        <end position="124"/>
    </location>
</feature>
<comment type="similarity">
    <text evidence="7">Belongs to the PINc/VapC protein family.</text>
</comment>
<evidence type="ECO:0000256" key="4">
    <source>
        <dbReference type="ARBA" id="ARBA00022723"/>
    </source>
</evidence>
<dbReference type="PANTHER" id="PTHR33653">
    <property type="entry name" value="RIBONUCLEASE VAPC2"/>
    <property type="match status" value="1"/>
</dbReference>
<dbReference type="InterPro" id="IPR050556">
    <property type="entry name" value="Type_II_TA_system_RNase"/>
</dbReference>
<accession>A0A426U8U2</accession>
<dbReference type="GO" id="GO:0046872">
    <property type="term" value="F:metal ion binding"/>
    <property type="evidence" value="ECO:0007669"/>
    <property type="project" value="UniProtKB-KW"/>
</dbReference>
<dbReference type="EMBL" id="RSAS01000105">
    <property type="protein sequence ID" value="RRR76686.1"/>
    <property type="molecule type" value="Genomic_DNA"/>
</dbReference>
<comment type="cofactor">
    <cofactor evidence="1">
        <name>Mg(2+)</name>
        <dbReference type="ChEBI" id="CHEBI:18420"/>
    </cofactor>
</comment>
<dbReference type="AlphaFoldDB" id="A0A426U8U2"/>
<dbReference type="Proteomes" id="UP000280307">
    <property type="component" value="Unassembled WGS sequence"/>
</dbReference>
<evidence type="ECO:0000256" key="7">
    <source>
        <dbReference type="ARBA" id="ARBA00038093"/>
    </source>
</evidence>
<evidence type="ECO:0000256" key="6">
    <source>
        <dbReference type="ARBA" id="ARBA00022842"/>
    </source>
</evidence>
<evidence type="ECO:0000256" key="5">
    <source>
        <dbReference type="ARBA" id="ARBA00022801"/>
    </source>
</evidence>
<dbReference type="Gene3D" id="3.40.50.1010">
    <property type="entry name" value="5'-nuclease"/>
    <property type="match status" value="1"/>
</dbReference>
<organism evidence="9 10">
    <name type="scientific">Candidatus Viridilinea halotolerans</name>
    <dbReference type="NCBI Taxonomy" id="2491704"/>
    <lineage>
        <taxon>Bacteria</taxon>
        <taxon>Bacillati</taxon>
        <taxon>Chloroflexota</taxon>
        <taxon>Chloroflexia</taxon>
        <taxon>Chloroflexales</taxon>
        <taxon>Chloroflexineae</taxon>
        <taxon>Oscillochloridaceae</taxon>
        <taxon>Candidatus Viridilinea</taxon>
    </lineage>
</organism>
<evidence type="ECO:0000256" key="3">
    <source>
        <dbReference type="ARBA" id="ARBA00022722"/>
    </source>
</evidence>
<proteinExistence type="inferred from homology"/>
<comment type="caution">
    <text evidence="9">The sequence shown here is derived from an EMBL/GenBank/DDBJ whole genome shotgun (WGS) entry which is preliminary data.</text>
</comment>
<keyword evidence="4" id="KW-0479">Metal-binding</keyword>